<evidence type="ECO:0000313" key="3">
    <source>
        <dbReference type="EMBL" id="JAG74599.1"/>
    </source>
</evidence>
<gene>
    <name evidence="3" type="primary">ASCC2_2</name>
    <name evidence="3" type="ORF">g.19773</name>
</gene>
<dbReference type="PANTHER" id="PTHR21494">
    <property type="entry name" value="ACTIVATING SIGNAL COINTEGRATOR 1 COMPLEX SUBUNIT 2 ASC-1 COMPLEX SUBUNIT P100"/>
    <property type="match status" value="1"/>
</dbReference>
<feature type="compositionally biased region" description="Basic and acidic residues" evidence="1">
    <location>
        <begin position="696"/>
        <end position="706"/>
    </location>
</feature>
<dbReference type="SMART" id="SM00546">
    <property type="entry name" value="CUE"/>
    <property type="match status" value="1"/>
</dbReference>
<dbReference type="InterPro" id="IPR009060">
    <property type="entry name" value="UBA-like_sf"/>
</dbReference>
<dbReference type="PANTHER" id="PTHR21494:SF0">
    <property type="entry name" value="ACTIVATING SIGNAL COINTEGRATOR 1 COMPLEX SUBUNIT 2"/>
    <property type="match status" value="1"/>
</dbReference>
<dbReference type="CDD" id="cd14364">
    <property type="entry name" value="CUE_ASCC2"/>
    <property type="match status" value="1"/>
</dbReference>
<dbReference type="GO" id="GO:0006355">
    <property type="term" value="P:regulation of DNA-templated transcription"/>
    <property type="evidence" value="ECO:0007669"/>
    <property type="project" value="TreeGrafter"/>
</dbReference>
<dbReference type="GO" id="GO:0043130">
    <property type="term" value="F:ubiquitin binding"/>
    <property type="evidence" value="ECO:0007669"/>
    <property type="project" value="InterPro"/>
</dbReference>
<dbReference type="SUPFAM" id="SSF46934">
    <property type="entry name" value="UBA-like"/>
    <property type="match status" value="1"/>
</dbReference>
<accession>A0A0C9QW05</accession>
<dbReference type="Pfam" id="PF02845">
    <property type="entry name" value="CUE"/>
    <property type="match status" value="1"/>
</dbReference>
<evidence type="ECO:0000256" key="1">
    <source>
        <dbReference type="SAM" id="MobiDB-lite"/>
    </source>
</evidence>
<dbReference type="AlphaFoldDB" id="A0A0C9QW05"/>
<feature type="non-terminal residue" evidence="3">
    <location>
        <position position="1"/>
    </location>
</feature>
<feature type="region of interest" description="Disordered" evidence="1">
    <location>
        <begin position="664"/>
        <end position="766"/>
    </location>
</feature>
<feature type="compositionally biased region" description="Acidic residues" evidence="1">
    <location>
        <begin position="669"/>
        <end position="678"/>
    </location>
</feature>
<sequence length="766" mass="88167">LFKDDRSAIPPGSYHIIHYLYSEMSEKLCKFGNNLEIFSNPNRLPIERLQLTVAKDGGTQSVPALSDFWVENRNFLHYEEPNIYGDDGVEILGARDKWIKIVDYLNKDFQWLLSLPYHKFWSNIIHNESIPKSMSIFMVDSPTFYTIEKFPNDQQMISTLDKLSRNIMITFARIVTNKESEFEFMEKDYHGKIIYDNYLITVPIMWDMCQLYGRNNEKVVEKILSSAIKLNPSYSKDFKQAVDFLIEVFTHVEQKIENSLSQDLNMSVKDIEDMVVHLLDLSTSIEVFLKIYSPAVQLFSTENFITKLVSIYGGTLSQIYKQLELTGYHEGNIIDYAETKHFLDITRVSMIKVFRKIIYRDIALILEQVDPSKDKDVSQCVDKFLNHLTATVMEKEFLKDYNTFYPIEIDLDVLAQITSEIDPLKQSFILQSVSLALADQDVPVIDPLINCFQSSSSNPSTSQENHQEISQPNHVNAISDMDNAEDILLNLIKEVKGIMCDLGEGFIAQCLKYYNNNPSAVINALLEDNLPQNLMELDRQLPYIPPDSMADSAAVDEALGFQRLNIFDGDEFDIMTRDSIDATRVHKGKRKDKYKNLDEMLDDKTFKNEMSNVYEKYGVVEDVYEDEYDDTYDSQDVGPGGVDDSVEIDARPFTIPRILRVPEKREERVSEDDNDEEEIRPQTSQNGRGNFCENPEVLRARAEQRRLSRGGARRPQGDVVGKPKGQGNEKDVLLNRDKKNINKSSRANHNRRSGAEWKRRQGMVPS</sequence>
<reference evidence="3" key="1">
    <citation type="submission" date="2015-01" db="EMBL/GenBank/DDBJ databases">
        <title>Transcriptome Assembly of Fopius arisanus.</title>
        <authorList>
            <person name="Geib S."/>
        </authorList>
    </citation>
    <scope>NUCLEOTIDE SEQUENCE</scope>
</reference>
<dbReference type="PROSITE" id="PS51140">
    <property type="entry name" value="CUE"/>
    <property type="match status" value="1"/>
</dbReference>
<feature type="region of interest" description="Disordered" evidence="1">
    <location>
        <begin position="630"/>
        <end position="649"/>
    </location>
</feature>
<feature type="domain" description="CUE" evidence="2">
    <location>
        <begin position="487"/>
        <end position="530"/>
    </location>
</feature>
<dbReference type="InterPro" id="IPR041800">
    <property type="entry name" value="ASCC2_CUE"/>
</dbReference>
<dbReference type="InterPro" id="IPR003892">
    <property type="entry name" value="CUE"/>
</dbReference>
<dbReference type="EMBL" id="GBYB01004832">
    <property type="protein sequence ID" value="JAG74599.1"/>
    <property type="molecule type" value="Transcribed_RNA"/>
</dbReference>
<organism evidence="3">
    <name type="scientific">Fopius arisanus</name>
    <dbReference type="NCBI Taxonomy" id="64838"/>
    <lineage>
        <taxon>Eukaryota</taxon>
        <taxon>Metazoa</taxon>
        <taxon>Ecdysozoa</taxon>
        <taxon>Arthropoda</taxon>
        <taxon>Hexapoda</taxon>
        <taxon>Insecta</taxon>
        <taxon>Pterygota</taxon>
        <taxon>Neoptera</taxon>
        <taxon>Endopterygota</taxon>
        <taxon>Hymenoptera</taxon>
        <taxon>Apocrita</taxon>
        <taxon>Ichneumonoidea</taxon>
        <taxon>Braconidae</taxon>
        <taxon>Opiinae</taxon>
        <taxon>Fopius</taxon>
    </lineage>
</organism>
<name>A0A0C9QW05_9HYME</name>
<evidence type="ECO:0000259" key="2">
    <source>
        <dbReference type="PROSITE" id="PS51140"/>
    </source>
</evidence>
<proteinExistence type="predicted"/>
<dbReference type="Gene3D" id="1.10.8.10">
    <property type="entry name" value="DNA helicase RuvA subunit, C-terminal domain"/>
    <property type="match status" value="1"/>
</dbReference>
<protein>
    <submittedName>
        <fullName evidence="3">ASCC2_2 protein</fullName>
    </submittedName>
</protein>
<feature type="compositionally biased region" description="Basic and acidic residues" evidence="1">
    <location>
        <begin position="727"/>
        <end position="740"/>
    </location>
</feature>
<dbReference type="InterPro" id="IPR052586">
    <property type="entry name" value="ASCC2"/>
</dbReference>